<evidence type="ECO:0000313" key="1">
    <source>
        <dbReference type="EMBL" id="MFC6870929.1"/>
    </source>
</evidence>
<evidence type="ECO:0000313" key="2">
    <source>
        <dbReference type="Proteomes" id="UP001596337"/>
    </source>
</evidence>
<protein>
    <recommendedName>
        <fullName evidence="3">FXSXX-COOH protein</fullName>
    </recommendedName>
</protein>
<organism evidence="1 2">
    <name type="scientific">Haloechinothrix salitolerans</name>
    <dbReference type="NCBI Taxonomy" id="926830"/>
    <lineage>
        <taxon>Bacteria</taxon>
        <taxon>Bacillati</taxon>
        <taxon>Actinomycetota</taxon>
        <taxon>Actinomycetes</taxon>
        <taxon>Pseudonocardiales</taxon>
        <taxon>Pseudonocardiaceae</taxon>
        <taxon>Haloechinothrix</taxon>
    </lineage>
</organism>
<sequence length="63" mass="7072">MNRATVPVALSISIDTDKWTEYNGIDLAEVPDDVRQHVLTTLQSNYILDESDARVELEEPGRA</sequence>
<comment type="caution">
    <text evidence="1">The sequence shown here is derived from an EMBL/GenBank/DDBJ whole genome shotgun (WGS) entry which is preliminary data.</text>
</comment>
<dbReference type="EMBL" id="JBHSXX010000001">
    <property type="protein sequence ID" value="MFC6870929.1"/>
    <property type="molecule type" value="Genomic_DNA"/>
</dbReference>
<dbReference type="RefSeq" id="WP_345401565.1">
    <property type="nucleotide sequence ID" value="NZ_BAABLA010000106.1"/>
</dbReference>
<name>A0ABW2CA39_9PSEU</name>
<gene>
    <name evidence="1" type="ORF">ACFQGD_27765</name>
</gene>
<keyword evidence="2" id="KW-1185">Reference proteome</keyword>
<dbReference type="Proteomes" id="UP001596337">
    <property type="component" value="Unassembled WGS sequence"/>
</dbReference>
<proteinExistence type="predicted"/>
<evidence type="ECO:0008006" key="3">
    <source>
        <dbReference type="Google" id="ProtNLM"/>
    </source>
</evidence>
<accession>A0ABW2CA39</accession>
<reference evidence="2" key="1">
    <citation type="journal article" date="2019" name="Int. J. Syst. Evol. Microbiol.">
        <title>The Global Catalogue of Microorganisms (GCM) 10K type strain sequencing project: providing services to taxonomists for standard genome sequencing and annotation.</title>
        <authorList>
            <consortium name="The Broad Institute Genomics Platform"/>
            <consortium name="The Broad Institute Genome Sequencing Center for Infectious Disease"/>
            <person name="Wu L."/>
            <person name="Ma J."/>
        </authorList>
    </citation>
    <scope>NUCLEOTIDE SEQUENCE [LARGE SCALE GENOMIC DNA]</scope>
    <source>
        <strain evidence="2">KCTC 32255</strain>
    </source>
</reference>